<protein>
    <submittedName>
        <fullName evidence="1">Uncharacterized protein</fullName>
    </submittedName>
</protein>
<dbReference type="RefSeq" id="WP_101461682.1">
    <property type="nucleotide sequence ID" value="NZ_CP025408.1"/>
</dbReference>
<dbReference type="OrthoDB" id="7775713at2"/>
<gene>
    <name evidence="1" type="ORF">CUV01_18035</name>
</gene>
<evidence type="ECO:0000313" key="1">
    <source>
        <dbReference type="EMBL" id="AUH35022.1"/>
    </source>
</evidence>
<dbReference type="EMBL" id="CP025408">
    <property type="protein sequence ID" value="AUH35022.1"/>
    <property type="molecule type" value="Genomic_DNA"/>
</dbReference>
<name>A0A2K9F3R4_9RHOB</name>
<keyword evidence="2" id="KW-1185">Reference proteome</keyword>
<organism evidence="1 2">
    <name type="scientific">Paracoccus tegillarcae</name>
    <dbReference type="NCBI Taxonomy" id="1529068"/>
    <lineage>
        <taxon>Bacteria</taxon>
        <taxon>Pseudomonadati</taxon>
        <taxon>Pseudomonadota</taxon>
        <taxon>Alphaproteobacteria</taxon>
        <taxon>Rhodobacterales</taxon>
        <taxon>Paracoccaceae</taxon>
        <taxon>Paracoccus</taxon>
    </lineage>
</organism>
<accession>A0A2K9F3R4</accession>
<dbReference type="KEGG" id="paro:CUV01_18035"/>
<dbReference type="AlphaFoldDB" id="A0A2K9F3R4"/>
<dbReference type="Proteomes" id="UP000233742">
    <property type="component" value="Chromosome"/>
</dbReference>
<reference evidence="1 2" key="1">
    <citation type="submission" date="2017-12" db="EMBL/GenBank/DDBJ databases">
        <authorList>
            <person name="Hurst M.R.H."/>
        </authorList>
    </citation>
    <scope>NUCLEOTIDE SEQUENCE [LARGE SCALE GENOMIC DNA]</scope>
    <source>
        <strain evidence="1 2">BM15</strain>
    </source>
</reference>
<sequence>MSDYHNKIAEMLAIASEADKVELAHFLAINLDQGSHAQDSAFVRQIVAAFDRFAAPKGKERF</sequence>
<proteinExistence type="predicted"/>
<evidence type="ECO:0000313" key="2">
    <source>
        <dbReference type="Proteomes" id="UP000233742"/>
    </source>
</evidence>